<dbReference type="GO" id="GO:0003677">
    <property type="term" value="F:DNA binding"/>
    <property type="evidence" value="ECO:0007669"/>
    <property type="project" value="UniProtKB-KW"/>
</dbReference>
<dbReference type="Proteomes" id="UP000543836">
    <property type="component" value="Unassembled WGS sequence"/>
</dbReference>
<proteinExistence type="predicted"/>
<dbReference type="EMBL" id="JACIIG010000022">
    <property type="protein sequence ID" value="MBB4571313.1"/>
    <property type="molecule type" value="Genomic_DNA"/>
</dbReference>
<evidence type="ECO:0000313" key="2">
    <source>
        <dbReference type="Proteomes" id="UP000543836"/>
    </source>
</evidence>
<name>A0A7W6ZYV2_9HYPH</name>
<accession>A0A7W6ZYV2</accession>
<dbReference type="Gene3D" id="3.40.190.10">
    <property type="entry name" value="Periplasmic binding protein-like II"/>
    <property type="match status" value="2"/>
</dbReference>
<organism evidence="1 2">
    <name type="scientific">Rhizobium leucaenae</name>
    <dbReference type="NCBI Taxonomy" id="29450"/>
    <lineage>
        <taxon>Bacteria</taxon>
        <taxon>Pseudomonadati</taxon>
        <taxon>Pseudomonadota</taxon>
        <taxon>Alphaproteobacteria</taxon>
        <taxon>Hyphomicrobiales</taxon>
        <taxon>Rhizobiaceae</taxon>
        <taxon>Rhizobium/Agrobacterium group</taxon>
        <taxon>Rhizobium</taxon>
    </lineage>
</organism>
<dbReference type="SUPFAM" id="SSF53850">
    <property type="entry name" value="Periplasmic binding protein-like II"/>
    <property type="match status" value="1"/>
</dbReference>
<reference evidence="1 2" key="1">
    <citation type="submission" date="2020-08" db="EMBL/GenBank/DDBJ databases">
        <title>Genomic Encyclopedia of Type Strains, Phase IV (KMG-V): Genome sequencing to study the core and pangenomes of soil and plant-associated prokaryotes.</title>
        <authorList>
            <person name="Whitman W."/>
        </authorList>
    </citation>
    <scope>NUCLEOTIDE SEQUENCE [LARGE SCALE GENOMIC DNA]</scope>
    <source>
        <strain evidence="1 2">SEMIA 492</strain>
    </source>
</reference>
<evidence type="ECO:0000313" key="1">
    <source>
        <dbReference type="EMBL" id="MBB4571313.1"/>
    </source>
</evidence>
<keyword evidence="1" id="KW-0238">DNA-binding</keyword>
<dbReference type="AlphaFoldDB" id="A0A7W6ZYV2"/>
<comment type="caution">
    <text evidence="1">The sequence shown here is derived from an EMBL/GenBank/DDBJ whole genome shotgun (WGS) entry which is preliminary data.</text>
</comment>
<sequence>MDLPQGATGVLKLPQVFSAPAAMDGRGVALLTPRYFRRELAEGRLVQPLGETWAADWAFWPTYPERSRRLRKINALSAWLLAEADKDET</sequence>
<protein>
    <submittedName>
        <fullName evidence="1">DNA-binding transcriptional LysR family regulator</fullName>
    </submittedName>
</protein>
<dbReference type="RefSeq" id="WP_028754758.1">
    <property type="nucleotide sequence ID" value="NZ_JACIIG010000022.1"/>
</dbReference>
<gene>
    <name evidence="1" type="ORF">GGE60_005474</name>
</gene>
<keyword evidence="2" id="KW-1185">Reference proteome</keyword>